<dbReference type="Proteomes" id="UP000184245">
    <property type="component" value="Unassembled WGS sequence"/>
</dbReference>
<dbReference type="InterPro" id="IPR032828">
    <property type="entry name" value="PolyA_RNA-bd"/>
</dbReference>
<keyword evidence="4" id="KW-0548">Nucleotidyltransferase</keyword>
<dbReference type="PANTHER" id="PTHR46173">
    <property type="entry name" value="CCA TRNA NUCLEOTIDYLTRANSFERASE 1, MITOCHONDRIAL"/>
    <property type="match status" value="1"/>
</dbReference>
<feature type="domain" description="Poly A polymerase head" evidence="10">
    <location>
        <begin position="23"/>
        <end position="143"/>
    </location>
</feature>
<dbReference type="Gene3D" id="1.10.3090.10">
    <property type="entry name" value="cca-adding enzyme, domain 2"/>
    <property type="match status" value="1"/>
</dbReference>
<dbReference type="SUPFAM" id="SSF81891">
    <property type="entry name" value="Poly A polymerase C-terminal region-like"/>
    <property type="match status" value="1"/>
</dbReference>
<dbReference type="GO" id="GO:0000049">
    <property type="term" value="F:tRNA binding"/>
    <property type="evidence" value="ECO:0007669"/>
    <property type="project" value="TreeGrafter"/>
</dbReference>
<dbReference type="PANTHER" id="PTHR46173:SF1">
    <property type="entry name" value="CCA TRNA NUCLEOTIDYLTRANSFERASE 1, MITOCHONDRIAL"/>
    <property type="match status" value="1"/>
</dbReference>
<keyword evidence="14" id="KW-1185">Reference proteome</keyword>
<evidence type="ECO:0000256" key="7">
    <source>
        <dbReference type="ARBA" id="ARBA00022842"/>
    </source>
</evidence>
<evidence type="ECO:0000259" key="11">
    <source>
        <dbReference type="Pfam" id="PF12627"/>
    </source>
</evidence>
<evidence type="ECO:0000313" key="13">
    <source>
        <dbReference type="EMBL" id="SHE99927.1"/>
    </source>
</evidence>
<keyword evidence="3" id="KW-0819">tRNA processing</keyword>
<dbReference type="InterPro" id="IPR032810">
    <property type="entry name" value="CCA-adding_enz_C"/>
</dbReference>
<dbReference type="InterPro" id="IPR002646">
    <property type="entry name" value="PolA_pol_head_dom"/>
</dbReference>
<accession>A0A1M4Y265</accession>
<dbReference type="Pfam" id="PF01743">
    <property type="entry name" value="PolyA_pol"/>
    <property type="match status" value="1"/>
</dbReference>
<dbReference type="GO" id="GO:0008033">
    <property type="term" value="P:tRNA processing"/>
    <property type="evidence" value="ECO:0007669"/>
    <property type="project" value="UniProtKB-KW"/>
</dbReference>
<protein>
    <submittedName>
        <fullName evidence="13">tRNA nucleotidyltransferase (CCA-adding enzyme)</fullName>
    </submittedName>
</protein>
<evidence type="ECO:0000256" key="1">
    <source>
        <dbReference type="ARBA" id="ARBA00001946"/>
    </source>
</evidence>
<comment type="cofactor">
    <cofactor evidence="1">
        <name>Mg(2+)</name>
        <dbReference type="ChEBI" id="CHEBI:18420"/>
    </cofactor>
</comment>
<keyword evidence="5" id="KW-0479">Metal-binding</keyword>
<keyword evidence="6" id="KW-0547">Nucleotide-binding</keyword>
<dbReference type="InterPro" id="IPR043519">
    <property type="entry name" value="NT_sf"/>
</dbReference>
<dbReference type="CDD" id="cd05398">
    <property type="entry name" value="NT_ClassII-CCAase"/>
    <property type="match status" value="1"/>
</dbReference>
<feature type="domain" description="CCA-adding enzyme C-terminal" evidence="12">
    <location>
        <begin position="292"/>
        <end position="437"/>
    </location>
</feature>
<evidence type="ECO:0000256" key="6">
    <source>
        <dbReference type="ARBA" id="ARBA00022741"/>
    </source>
</evidence>
<keyword evidence="7" id="KW-0460">Magnesium</keyword>
<dbReference type="Gene3D" id="3.30.460.10">
    <property type="entry name" value="Beta Polymerase, domain 2"/>
    <property type="match status" value="1"/>
</dbReference>
<evidence type="ECO:0000259" key="10">
    <source>
        <dbReference type="Pfam" id="PF01743"/>
    </source>
</evidence>
<dbReference type="SUPFAM" id="SSF81301">
    <property type="entry name" value="Nucleotidyltransferase"/>
    <property type="match status" value="1"/>
</dbReference>
<reference evidence="13 14" key="1">
    <citation type="submission" date="2016-11" db="EMBL/GenBank/DDBJ databases">
        <authorList>
            <person name="Jaros S."/>
            <person name="Januszkiewicz K."/>
            <person name="Wedrychowicz H."/>
        </authorList>
    </citation>
    <scope>NUCLEOTIDE SEQUENCE [LARGE SCALE GENOMIC DNA]</scope>
    <source>
        <strain evidence="13 14">DSM 17459</strain>
    </source>
</reference>
<dbReference type="STRING" id="1122155.SAMN02745158_02215"/>
<comment type="similarity">
    <text evidence="9">Belongs to the tRNA nucleotidyltransferase/poly(A) polymerase family.</text>
</comment>
<dbReference type="EMBL" id="FQVI01000010">
    <property type="protein sequence ID" value="SHE99927.1"/>
    <property type="molecule type" value="Genomic_DNA"/>
</dbReference>
<gene>
    <name evidence="13" type="ORF">SAMN02745158_02215</name>
</gene>
<keyword evidence="2 9" id="KW-0808">Transferase</keyword>
<dbReference type="RefSeq" id="WP_072851671.1">
    <property type="nucleotide sequence ID" value="NZ_FQVI01000010.1"/>
</dbReference>
<evidence type="ECO:0000259" key="12">
    <source>
        <dbReference type="Pfam" id="PF13735"/>
    </source>
</evidence>
<sequence length="448" mass="51513">MQIEMPRKVESIIETLSSCGYEAYAVGGCVRDTILGRIPDDWDITTSARPEEVKKIFGRTVDTGLVHGTVTVMIGKEGFEVTTYRIDGAYEDNRHPLEVTFTPSLKEDLKRRDFTINAMAYNHRDGLIDIFDGMGDLEKKRIRCVGEPLERFQEDALRMLRAVRFSAQLGFSIESRTREGVKLLAPNLKAISAERIQTELVKLIVSDHPEMLGEAFSTGMTKQFLPEFDSMMGTDQNNPHHKYSVGEHVLKSMEYVENNKVLRLTMLLHDVGKPLVKTTDEEGIDHFKTHNAVGEKLAGEILRRLKFDNDTIAKVSRLVKWHDYWVQPKYRAVRRAVNKVGEELYPYLLKVQRADALAQSNYQQEEKLRRLDEVEEMYRHIIEEKQCVSLKDLAVSGRDLIQCGMKPGRAIGEELNRLLELVLEEPEKNDRDFLLQVMKEDLKRDRSN</sequence>
<feature type="domain" description="tRNA nucleotidyltransferase/poly(A) polymerase RNA and SrmB- binding" evidence="11">
    <location>
        <begin position="170"/>
        <end position="231"/>
    </location>
</feature>
<evidence type="ECO:0000256" key="5">
    <source>
        <dbReference type="ARBA" id="ARBA00022723"/>
    </source>
</evidence>
<name>A0A1M4Y265_9CLOT</name>
<dbReference type="GO" id="GO:0046872">
    <property type="term" value="F:metal ion binding"/>
    <property type="evidence" value="ECO:0007669"/>
    <property type="project" value="UniProtKB-KW"/>
</dbReference>
<evidence type="ECO:0000256" key="8">
    <source>
        <dbReference type="ARBA" id="ARBA00022884"/>
    </source>
</evidence>
<dbReference type="Pfam" id="PF12627">
    <property type="entry name" value="PolyA_pol_RNAbd"/>
    <property type="match status" value="1"/>
</dbReference>
<keyword evidence="8 9" id="KW-0694">RNA-binding</keyword>
<dbReference type="OrthoDB" id="9805698at2"/>
<evidence type="ECO:0000256" key="3">
    <source>
        <dbReference type="ARBA" id="ARBA00022694"/>
    </source>
</evidence>
<evidence type="ECO:0000256" key="2">
    <source>
        <dbReference type="ARBA" id="ARBA00022679"/>
    </source>
</evidence>
<dbReference type="CDD" id="cd00077">
    <property type="entry name" value="HDc"/>
    <property type="match status" value="1"/>
</dbReference>
<evidence type="ECO:0000313" key="14">
    <source>
        <dbReference type="Proteomes" id="UP000184245"/>
    </source>
</evidence>
<dbReference type="AlphaFoldDB" id="A0A1M4Y265"/>
<dbReference type="Gene3D" id="1.10.246.80">
    <property type="match status" value="1"/>
</dbReference>
<dbReference type="GO" id="GO:0016779">
    <property type="term" value="F:nucleotidyltransferase activity"/>
    <property type="evidence" value="ECO:0007669"/>
    <property type="project" value="UniProtKB-KW"/>
</dbReference>
<evidence type="ECO:0000256" key="4">
    <source>
        <dbReference type="ARBA" id="ARBA00022695"/>
    </source>
</evidence>
<dbReference type="Pfam" id="PF13735">
    <property type="entry name" value="tRNA_NucTran2_2"/>
    <property type="match status" value="1"/>
</dbReference>
<evidence type="ECO:0000256" key="9">
    <source>
        <dbReference type="RuleBase" id="RU003953"/>
    </source>
</evidence>
<proteinExistence type="inferred from homology"/>
<dbReference type="InterPro" id="IPR003607">
    <property type="entry name" value="HD/PDEase_dom"/>
</dbReference>
<dbReference type="GO" id="GO:0000166">
    <property type="term" value="F:nucleotide binding"/>
    <property type="evidence" value="ECO:0007669"/>
    <property type="project" value="UniProtKB-KW"/>
</dbReference>
<dbReference type="InterPro" id="IPR050264">
    <property type="entry name" value="Bact_CCA-adding_enz_type3_sf"/>
</dbReference>
<organism evidence="13 14">
    <name type="scientific">Lactonifactor longoviformis DSM 17459</name>
    <dbReference type="NCBI Taxonomy" id="1122155"/>
    <lineage>
        <taxon>Bacteria</taxon>
        <taxon>Bacillati</taxon>
        <taxon>Bacillota</taxon>
        <taxon>Clostridia</taxon>
        <taxon>Eubacteriales</taxon>
        <taxon>Clostridiaceae</taxon>
        <taxon>Lactonifactor</taxon>
    </lineage>
</organism>